<protein>
    <recommendedName>
        <fullName evidence="3">DUF2750 domain-containing protein</fullName>
    </recommendedName>
</protein>
<dbReference type="Pfam" id="PF11042">
    <property type="entry name" value="DUF2750"/>
    <property type="match status" value="1"/>
</dbReference>
<sequence length="159" mass="17963">RYLQAEKTMFQDSIALKNRHQKFIKTVSENGIVYGLKSKNGFATSSSTQFEDDNGNPIGMICFWAEKVRAKACAKDEWSKYKVTEIPLTEFIENWCVGMLNDGILIGTQFDQNLFGHEVEPLDLILELTSELKSTGKDLNFSKFNGIADLEDQVKAIIT</sequence>
<dbReference type="AlphaFoldDB" id="A0A1I5BPW2"/>
<feature type="non-terminal residue" evidence="1">
    <location>
        <position position="1"/>
    </location>
</feature>
<gene>
    <name evidence="1" type="ORF">SAMN04487989_103286</name>
</gene>
<dbReference type="RefSeq" id="WP_245758226.1">
    <property type="nucleotide sequence ID" value="NZ_FOVN01000003.1"/>
</dbReference>
<dbReference type="Proteomes" id="UP000198705">
    <property type="component" value="Unassembled WGS sequence"/>
</dbReference>
<proteinExistence type="predicted"/>
<reference evidence="2" key="1">
    <citation type="submission" date="2016-10" db="EMBL/GenBank/DDBJ databases">
        <authorList>
            <person name="Varghese N."/>
            <person name="Submissions S."/>
        </authorList>
    </citation>
    <scope>NUCLEOTIDE SEQUENCE [LARGE SCALE GENOMIC DNA]</scope>
    <source>
        <strain evidence="2">DSM 23925</strain>
    </source>
</reference>
<evidence type="ECO:0000313" key="2">
    <source>
        <dbReference type="Proteomes" id="UP000198705"/>
    </source>
</evidence>
<dbReference type="InterPro" id="IPR021284">
    <property type="entry name" value="DUF2750"/>
</dbReference>
<evidence type="ECO:0000313" key="1">
    <source>
        <dbReference type="EMBL" id="SFN76775.1"/>
    </source>
</evidence>
<organism evidence="1 2">
    <name type="scientific">Bizionia echini</name>
    <dbReference type="NCBI Taxonomy" id="649333"/>
    <lineage>
        <taxon>Bacteria</taxon>
        <taxon>Pseudomonadati</taxon>
        <taxon>Bacteroidota</taxon>
        <taxon>Flavobacteriia</taxon>
        <taxon>Flavobacteriales</taxon>
        <taxon>Flavobacteriaceae</taxon>
        <taxon>Bizionia</taxon>
    </lineage>
</organism>
<keyword evidence="2" id="KW-1185">Reference proteome</keyword>
<dbReference type="EMBL" id="FOVN01000003">
    <property type="protein sequence ID" value="SFN76775.1"/>
    <property type="molecule type" value="Genomic_DNA"/>
</dbReference>
<evidence type="ECO:0008006" key="3">
    <source>
        <dbReference type="Google" id="ProtNLM"/>
    </source>
</evidence>
<accession>A0A1I5BPW2</accession>
<name>A0A1I5BPW2_9FLAO</name>
<dbReference type="STRING" id="649333.SAMN04487989_103286"/>